<accession>A0AAD7YSS5</accession>
<keyword evidence="1" id="KW-0472">Membrane</keyword>
<feature type="chain" id="PRO_5042262977" description="TNFR-Cys domain-containing protein" evidence="2">
    <location>
        <begin position="18"/>
        <end position="176"/>
    </location>
</feature>
<organism evidence="3 4">
    <name type="scientific">Mythimna separata</name>
    <name type="common">Oriental armyworm</name>
    <name type="synonym">Pseudaletia separata</name>
    <dbReference type="NCBI Taxonomy" id="271217"/>
    <lineage>
        <taxon>Eukaryota</taxon>
        <taxon>Metazoa</taxon>
        <taxon>Ecdysozoa</taxon>
        <taxon>Arthropoda</taxon>
        <taxon>Hexapoda</taxon>
        <taxon>Insecta</taxon>
        <taxon>Pterygota</taxon>
        <taxon>Neoptera</taxon>
        <taxon>Endopterygota</taxon>
        <taxon>Lepidoptera</taxon>
        <taxon>Glossata</taxon>
        <taxon>Ditrysia</taxon>
        <taxon>Noctuoidea</taxon>
        <taxon>Noctuidae</taxon>
        <taxon>Noctuinae</taxon>
        <taxon>Hadenini</taxon>
        <taxon>Mythimna</taxon>
    </lineage>
</organism>
<protein>
    <recommendedName>
        <fullName evidence="5">TNFR-Cys domain-containing protein</fullName>
    </recommendedName>
</protein>
<sequence length="176" mass="19711">MLWPIYISTLCLLVANAQPLSCQEDAHCSEGYFCETRANVCRECLQCEELQRQPPQQEVSHECIKTVDTCGPCVMGFTNIYGNGIKGKCVLPALFEFGRGPHYAYVCVSAAIAGLLIVAAFMYVIKHTDVFRVVAYYRPMSTNLLHAEIPDMTSPRYLLKDLLRFEDAGKEISKST</sequence>
<evidence type="ECO:0000313" key="3">
    <source>
        <dbReference type="EMBL" id="KAJ8724957.1"/>
    </source>
</evidence>
<evidence type="ECO:0008006" key="5">
    <source>
        <dbReference type="Google" id="ProtNLM"/>
    </source>
</evidence>
<keyword evidence="1" id="KW-0812">Transmembrane</keyword>
<keyword evidence="4" id="KW-1185">Reference proteome</keyword>
<evidence type="ECO:0000256" key="2">
    <source>
        <dbReference type="SAM" id="SignalP"/>
    </source>
</evidence>
<keyword evidence="2" id="KW-0732">Signal</keyword>
<dbReference type="Proteomes" id="UP001231518">
    <property type="component" value="Chromosome 7"/>
</dbReference>
<keyword evidence="1" id="KW-1133">Transmembrane helix</keyword>
<feature type="signal peptide" evidence="2">
    <location>
        <begin position="1"/>
        <end position="17"/>
    </location>
</feature>
<dbReference type="AlphaFoldDB" id="A0AAD7YSS5"/>
<comment type="caution">
    <text evidence="3">The sequence shown here is derived from an EMBL/GenBank/DDBJ whole genome shotgun (WGS) entry which is preliminary data.</text>
</comment>
<reference evidence="3" key="1">
    <citation type="submission" date="2023-03" db="EMBL/GenBank/DDBJ databases">
        <title>Chromosome-level genomes of two armyworms, Mythimna separata and Mythimna loreyi, provide insights into the biosynthesis and reception of sex pheromones.</title>
        <authorList>
            <person name="Zhao H."/>
        </authorList>
    </citation>
    <scope>NUCLEOTIDE SEQUENCE</scope>
    <source>
        <strain evidence="3">BeijingLab</strain>
        <tissue evidence="3">Pupa</tissue>
    </source>
</reference>
<evidence type="ECO:0000256" key="1">
    <source>
        <dbReference type="SAM" id="Phobius"/>
    </source>
</evidence>
<gene>
    <name evidence="3" type="ORF">PYW07_015915</name>
</gene>
<dbReference type="EMBL" id="JARGEI010000010">
    <property type="protein sequence ID" value="KAJ8724957.1"/>
    <property type="molecule type" value="Genomic_DNA"/>
</dbReference>
<feature type="transmembrane region" description="Helical" evidence="1">
    <location>
        <begin position="103"/>
        <end position="125"/>
    </location>
</feature>
<name>A0AAD7YSS5_MYTSE</name>
<proteinExistence type="predicted"/>
<evidence type="ECO:0000313" key="4">
    <source>
        <dbReference type="Proteomes" id="UP001231518"/>
    </source>
</evidence>